<accession>A0A917HU12</accession>
<dbReference type="SUPFAM" id="SSF111369">
    <property type="entry name" value="HlyD-like secretion proteins"/>
    <property type="match status" value="1"/>
</dbReference>
<organism evidence="3 4">
    <name type="scientific">Paenibacillus radicis</name>
    <name type="common">ex Gao et al. 2016</name>
    <dbReference type="NCBI Taxonomy" id="1737354"/>
    <lineage>
        <taxon>Bacteria</taxon>
        <taxon>Bacillati</taxon>
        <taxon>Bacillota</taxon>
        <taxon>Bacilli</taxon>
        <taxon>Bacillales</taxon>
        <taxon>Paenibacillaceae</taxon>
        <taxon>Paenibacillus</taxon>
    </lineage>
</organism>
<evidence type="ECO:0000259" key="2">
    <source>
        <dbReference type="Pfam" id="PF25967"/>
    </source>
</evidence>
<dbReference type="RefSeq" id="WP_188892995.1">
    <property type="nucleotide sequence ID" value="NZ_BMHY01000023.1"/>
</dbReference>
<name>A0A917HU12_9BACL</name>
<dbReference type="EMBL" id="BMHY01000023">
    <property type="protein sequence ID" value="GGG90035.1"/>
    <property type="molecule type" value="Genomic_DNA"/>
</dbReference>
<dbReference type="AlphaFoldDB" id="A0A917HU12"/>
<feature type="domain" description="Multidrug resistance protein MdtA-like C-terminal permuted SH3" evidence="2">
    <location>
        <begin position="302"/>
        <end position="356"/>
    </location>
</feature>
<feature type="region of interest" description="Disordered" evidence="1">
    <location>
        <begin position="244"/>
        <end position="268"/>
    </location>
</feature>
<dbReference type="Gene3D" id="2.40.420.20">
    <property type="match status" value="1"/>
</dbReference>
<reference evidence="3 4" key="1">
    <citation type="journal article" date="2014" name="Int. J. Syst. Evol. Microbiol.">
        <title>Complete genome sequence of Corynebacterium casei LMG S-19264T (=DSM 44701T), isolated from a smear-ripened cheese.</title>
        <authorList>
            <consortium name="US DOE Joint Genome Institute (JGI-PGF)"/>
            <person name="Walter F."/>
            <person name="Albersmeier A."/>
            <person name="Kalinowski J."/>
            <person name="Ruckert C."/>
        </authorList>
    </citation>
    <scope>NUCLEOTIDE SEQUENCE [LARGE SCALE GENOMIC DNA]</scope>
    <source>
        <strain evidence="3 4">CGMCC 1.15286</strain>
    </source>
</reference>
<sequence length="358" mass="39506">MSMKWWTGSLFKRSAIIMLSASIMLTSGCSLLPKESEEEVLPSIAPPQIAKKPEYEVTTTTLESTVQVVGKLISMQEETLFFTLGEKHLKELNVKVGDKVEAGKVIGVLDVDLMQRDLRNERLSFKREENLMKDTLRQKDEMDPIEFEEKMIAFEEKKQKISDLAEEINKATLVAPFSGTIVTLKVKKGDMIKAYDPIVVIADTSKLTAAAKLSKDDIAKIAVGMPISVEINNAGKFKGSVKTMPIVSDDQNNGGNGGGNPNGQPEQERPEDFMLVEIKDMPKNLNRGTPLSITVITKRKENVIVIPPSTLRTLGPRTYVQVVDAEGKREVDVEIGQQTPTQIEIVSGLKPGQKVVGR</sequence>
<dbReference type="InterPro" id="IPR058627">
    <property type="entry name" value="MdtA-like_C"/>
</dbReference>
<gene>
    <name evidence="3" type="ORF">GCM10010918_56140</name>
</gene>
<dbReference type="PROSITE" id="PS51257">
    <property type="entry name" value="PROKAR_LIPOPROTEIN"/>
    <property type="match status" value="1"/>
</dbReference>
<dbReference type="PANTHER" id="PTHR30469">
    <property type="entry name" value="MULTIDRUG RESISTANCE PROTEIN MDTA"/>
    <property type="match status" value="1"/>
</dbReference>
<keyword evidence="4" id="KW-1185">Reference proteome</keyword>
<dbReference type="Proteomes" id="UP000600247">
    <property type="component" value="Unassembled WGS sequence"/>
</dbReference>
<proteinExistence type="predicted"/>
<dbReference type="PANTHER" id="PTHR30469:SF33">
    <property type="entry name" value="SLR1207 PROTEIN"/>
    <property type="match status" value="1"/>
</dbReference>
<evidence type="ECO:0000256" key="1">
    <source>
        <dbReference type="SAM" id="MobiDB-lite"/>
    </source>
</evidence>
<dbReference type="Gene3D" id="2.40.50.100">
    <property type="match status" value="1"/>
</dbReference>
<protein>
    <submittedName>
        <fullName evidence="3">Macrolide ABC transporter</fullName>
    </submittedName>
</protein>
<dbReference type="GO" id="GO:0015562">
    <property type="term" value="F:efflux transmembrane transporter activity"/>
    <property type="evidence" value="ECO:0007669"/>
    <property type="project" value="TreeGrafter"/>
</dbReference>
<dbReference type="Pfam" id="PF25967">
    <property type="entry name" value="RND-MFP_C"/>
    <property type="match status" value="1"/>
</dbReference>
<comment type="caution">
    <text evidence="3">The sequence shown here is derived from an EMBL/GenBank/DDBJ whole genome shotgun (WGS) entry which is preliminary data.</text>
</comment>
<evidence type="ECO:0000313" key="3">
    <source>
        <dbReference type="EMBL" id="GGG90035.1"/>
    </source>
</evidence>
<dbReference type="GO" id="GO:1990281">
    <property type="term" value="C:efflux pump complex"/>
    <property type="evidence" value="ECO:0007669"/>
    <property type="project" value="TreeGrafter"/>
</dbReference>
<evidence type="ECO:0000313" key="4">
    <source>
        <dbReference type="Proteomes" id="UP000600247"/>
    </source>
</evidence>